<feature type="transmembrane region" description="Helical" evidence="1">
    <location>
        <begin position="201"/>
        <end position="219"/>
    </location>
</feature>
<name>A0A7H0YAM6_9BACL</name>
<dbReference type="Gene3D" id="1.20.1250.20">
    <property type="entry name" value="MFS general substrate transporter like domains"/>
    <property type="match status" value="2"/>
</dbReference>
<dbReference type="GO" id="GO:0006814">
    <property type="term" value="P:sodium ion transport"/>
    <property type="evidence" value="ECO:0007669"/>
    <property type="project" value="InterPro"/>
</dbReference>
<dbReference type="Pfam" id="PF13347">
    <property type="entry name" value="MFS_2"/>
    <property type="match status" value="1"/>
</dbReference>
<proteinExistence type="predicted"/>
<evidence type="ECO:0000256" key="1">
    <source>
        <dbReference type="SAM" id="Phobius"/>
    </source>
</evidence>
<dbReference type="GO" id="GO:0005886">
    <property type="term" value="C:plasma membrane"/>
    <property type="evidence" value="ECO:0007669"/>
    <property type="project" value="TreeGrafter"/>
</dbReference>
<evidence type="ECO:0000313" key="3">
    <source>
        <dbReference type="Proteomes" id="UP000516384"/>
    </source>
</evidence>
<protein>
    <submittedName>
        <fullName evidence="2">MFS transporter</fullName>
    </submittedName>
</protein>
<gene>
    <name evidence="2" type="ORF">IAQ67_03265</name>
</gene>
<feature type="transmembrane region" description="Helical" evidence="1">
    <location>
        <begin position="334"/>
        <end position="356"/>
    </location>
</feature>
<dbReference type="SUPFAM" id="SSF103473">
    <property type="entry name" value="MFS general substrate transporter"/>
    <property type="match status" value="1"/>
</dbReference>
<dbReference type="InterPro" id="IPR036259">
    <property type="entry name" value="MFS_trans_sf"/>
</dbReference>
<dbReference type="PANTHER" id="PTHR11328:SF24">
    <property type="entry name" value="MAJOR FACILITATOR SUPERFAMILY (MFS) PROFILE DOMAIN-CONTAINING PROTEIN"/>
    <property type="match status" value="1"/>
</dbReference>
<reference evidence="2 3" key="1">
    <citation type="submission" date="2020-09" db="EMBL/GenBank/DDBJ databases">
        <title>Characterization of Paenibacillus peoriae strain ZF390 with broad-spectrum antimicrobial activity as a potential biocontrol agent.</title>
        <authorList>
            <person name="Li L."/>
            <person name="Zhao Y."/>
            <person name="Li B."/>
            <person name="Xie X."/>
        </authorList>
    </citation>
    <scope>NUCLEOTIDE SEQUENCE [LARGE SCALE GENOMIC DNA]</scope>
    <source>
        <strain evidence="2 3">ZF390</strain>
    </source>
</reference>
<feature type="transmembrane region" description="Helical" evidence="1">
    <location>
        <begin position="311"/>
        <end position="328"/>
    </location>
</feature>
<dbReference type="PANTHER" id="PTHR11328">
    <property type="entry name" value="MAJOR FACILITATOR SUPERFAMILY DOMAIN-CONTAINING PROTEIN"/>
    <property type="match status" value="1"/>
</dbReference>
<organism evidence="2 3">
    <name type="scientific">Paenibacillus peoriae</name>
    <dbReference type="NCBI Taxonomy" id="59893"/>
    <lineage>
        <taxon>Bacteria</taxon>
        <taxon>Bacillati</taxon>
        <taxon>Bacillota</taxon>
        <taxon>Bacilli</taxon>
        <taxon>Bacillales</taxon>
        <taxon>Paenibacillaceae</taxon>
        <taxon>Paenibacillus</taxon>
    </lineage>
</organism>
<feature type="transmembrane region" description="Helical" evidence="1">
    <location>
        <begin position="420"/>
        <end position="442"/>
    </location>
</feature>
<dbReference type="EMBL" id="CP061172">
    <property type="protein sequence ID" value="QNR68134.1"/>
    <property type="molecule type" value="Genomic_DNA"/>
</dbReference>
<feature type="transmembrane region" description="Helical" evidence="1">
    <location>
        <begin position="280"/>
        <end position="299"/>
    </location>
</feature>
<dbReference type="GO" id="GO:0008643">
    <property type="term" value="P:carbohydrate transport"/>
    <property type="evidence" value="ECO:0007669"/>
    <property type="project" value="InterPro"/>
</dbReference>
<sequence length="465" mass="51453">MDNTLARAEHTTVHSEEPHKLSILEKLSYGSGDLAINFYWSMVLTYMLFFYTDVVRLPAAIVGTMFLLVRILDGFIDLGMGFIIDRTQTRWGKLRPFILFGAVPMAIVGILCFSAPEFSMTGKVVYAYITYIAIMAMMSFIGTPYGALTSAMTQNPLERVSLSSYRIVGSMIGSIIVSVMTPMIIEHFWPHNDQVGYRNTLMIYSVFALVFYMICFAGTRERVSAKKAVSLPFKKALKVLLLNKPLLLISFIYLVFQAAAGIRSSISIYYVNYNLDRTDLLSLFMLLTFGGNLIGTLAAPLLTKWLEKKNAIILGLSGTMICGVALFYTDYSNLPMVIVWTLLSSLIGGMPAAVIWGALPDTVEYSEWKTGYRTEGLIYGIFSFGQKLSIAVSGALSGYILEISGYVPDAVQTSSALTGIALLLCLVPALLSIMGIVAALFYKLDSRLFNRIVSDLYQKESKSQL</sequence>
<dbReference type="InterPro" id="IPR001927">
    <property type="entry name" value="Na/Gal_symport"/>
</dbReference>
<feature type="transmembrane region" description="Helical" evidence="1">
    <location>
        <begin position="128"/>
        <end position="148"/>
    </location>
</feature>
<dbReference type="NCBIfam" id="TIGR00792">
    <property type="entry name" value="gph"/>
    <property type="match status" value="1"/>
</dbReference>
<dbReference type="AlphaFoldDB" id="A0A7H0YAM6"/>
<keyword evidence="1" id="KW-1133">Transmembrane helix</keyword>
<dbReference type="GO" id="GO:0015293">
    <property type="term" value="F:symporter activity"/>
    <property type="evidence" value="ECO:0007669"/>
    <property type="project" value="InterPro"/>
</dbReference>
<dbReference type="CDD" id="cd17332">
    <property type="entry name" value="MFS_MelB_like"/>
    <property type="match status" value="1"/>
</dbReference>
<feature type="transmembrane region" description="Helical" evidence="1">
    <location>
        <begin position="97"/>
        <end position="116"/>
    </location>
</feature>
<dbReference type="RefSeq" id="WP_103046967.1">
    <property type="nucleotide sequence ID" value="NZ_CP061172.1"/>
</dbReference>
<accession>A0A7H0YAM6</accession>
<feature type="transmembrane region" description="Helical" evidence="1">
    <location>
        <begin position="377"/>
        <end position="400"/>
    </location>
</feature>
<evidence type="ECO:0000313" key="2">
    <source>
        <dbReference type="EMBL" id="QNR68134.1"/>
    </source>
</evidence>
<feature type="transmembrane region" description="Helical" evidence="1">
    <location>
        <begin position="240"/>
        <end position="260"/>
    </location>
</feature>
<feature type="transmembrane region" description="Helical" evidence="1">
    <location>
        <begin position="168"/>
        <end position="189"/>
    </location>
</feature>
<feature type="transmembrane region" description="Helical" evidence="1">
    <location>
        <begin position="34"/>
        <end position="51"/>
    </location>
</feature>
<feature type="transmembrane region" description="Helical" evidence="1">
    <location>
        <begin position="57"/>
        <end position="76"/>
    </location>
</feature>
<dbReference type="Proteomes" id="UP000516384">
    <property type="component" value="Chromosome"/>
</dbReference>
<keyword evidence="1" id="KW-0472">Membrane</keyword>
<keyword evidence="1" id="KW-0812">Transmembrane</keyword>
<dbReference type="InterPro" id="IPR039672">
    <property type="entry name" value="MFS_2"/>
</dbReference>